<protein>
    <recommendedName>
        <fullName evidence="1">Chromo domain-containing protein</fullName>
    </recommendedName>
</protein>
<name>A0A9Q0NDI5_9DIPT</name>
<dbReference type="SUPFAM" id="SSF54160">
    <property type="entry name" value="Chromo domain-like"/>
    <property type="match status" value="1"/>
</dbReference>
<dbReference type="InterPro" id="IPR000953">
    <property type="entry name" value="Chromo/chromo_shadow_dom"/>
</dbReference>
<reference evidence="2" key="1">
    <citation type="submission" date="2022-07" db="EMBL/GenBank/DDBJ databases">
        <authorList>
            <person name="Trinca V."/>
            <person name="Uliana J.V.C."/>
            <person name="Torres T.T."/>
            <person name="Ward R.J."/>
            <person name="Monesi N."/>
        </authorList>
    </citation>
    <scope>NUCLEOTIDE SEQUENCE</scope>
    <source>
        <strain evidence="2">HSMRA1968</strain>
        <tissue evidence="2">Whole embryos</tissue>
    </source>
</reference>
<dbReference type="OrthoDB" id="5376140at2759"/>
<keyword evidence="3" id="KW-1185">Reference proteome</keyword>
<dbReference type="GO" id="GO:0005694">
    <property type="term" value="C:chromosome"/>
    <property type="evidence" value="ECO:0007669"/>
    <property type="project" value="UniProtKB-ARBA"/>
</dbReference>
<dbReference type="AlphaFoldDB" id="A0A9Q0NDI5"/>
<dbReference type="Gene3D" id="2.40.50.40">
    <property type="match status" value="1"/>
</dbReference>
<dbReference type="Proteomes" id="UP001151699">
    <property type="component" value="Chromosome A"/>
</dbReference>
<organism evidence="2 3">
    <name type="scientific">Pseudolycoriella hygida</name>
    <dbReference type="NCBI Taxonomy" id="35572"/>
    <lineage>
        <taxon>Eukaryota</taxon>
        <taxon>Metazoa</taxon>
        <taxon>Ecdysozoa</taxon>
        <taxon>Arthropoda</taxon>
        <taxon>Hexapoda</taxon>
        <taxon>Insecta</taxon>
        <taxon>Pterygota</taxon>
        <taxon>Neoptera</taxon>
        <taxon>Endopterygota</taxon>
        <taxon>Diptera</taxon>
        <taxon>Nematocera</taxon>
        <taxon>Sciaroidea</taxon>
        <taxon>Sciaridae</taxon>
        <taxon>Pseudolycoriella</taxon>
    </lineage>
</organism>
<accession>A0A9Q0NDI5</accession>
<evidence type="ECO:0000259" key="1">
    <source>
        <dbReference type="PROSITE" id="PS50013"/>
    </source>
</evidence>
<comment type="caution">
    <text evidence="2">The sequence shown here is derived from an EMBL/GenBank/DDBJ whole genome shotgun (WGS) entry which is preliminary data.</text>
</comment>
<evidence type="ECO:0000313" key="3">
    <source>
        <dbReference type="Proteomes" id="UP001151699"/>
    </source>
</evidence>
<dbReference type="InterPro" id="IPR016197">
    <property type="entry name" value="Chromo-like_dom_sf"/>
</dbReference>
<evidence type="ECO:0000313" key="2">
    <source>
        <dbReference type="EMBL" id="KAJ6647521.1"/>
    </source>
</evidence>
<sequence length="86" mass="10503">MKTLIGKWRGWLPKYDSWEPEENLNCPDLIEKYMAKVEYAKNLPEKELRTHRKRTERFTLAPQAYDRRMSRRHDGKQRAVYFDAED</sequence>
<feature type="domain" description="Chromo" evidence="1">
    <location>
        <begin position="1"/>
        <end position="45"/>
    </location>
</feature>
<dbReference type="EMBL" id="WJQU01000001">
    <property type="protein sequence ID" value="KAJ6647521.1"/>
    <property type="molecule type" value="Genomic_DNA"/>
</dbReference>
<proteinExistence type="predicted"/>
<dbReference type="PROSITE" id="PS50013">
    <property type="entry name" value="CHROMO_2"/>
    <property type="match status" value="1"/>
</dbReference>
<dbReference type="Pfam" id="PF00385">
    <property type="entry name" value="Chromo"/>
    <property type="match status" value="1"/>
</dbReference>
<gene>
    <name evidence="2" type="ORF">Bhyg_02744</name>
</gene>
<dbReference type="InterPro" id="IPR023780">
    <property type="entry name" value="Chromo_domain"/>
</dbReference>